<evidence type="ECO:0000313" key="6">
    <source>
        <dbReference type="EMBL" id="ELU44897.1"/>
    </source>
</evidence>
<dbReference type="InterPro" id="IPR002833">
    <property type="entry name" value="PTH2"/>
</dbReference>
<comment type="caution">
    <text evidence="6">The sequence shown here is derived from an EMBL/GenBank/DDBJ whole genome shotgun (WGS) entry which is preliminary data.</text>
</comment>
<evidence type="ECO:0000256" key="5">
    <source>
        <dbReference type="SAM" id="MobiDB-lite"/>
    </source>
</evidence>
<keyword evidence="7" id="KW-1185">Reference proteome</keyword>
<dbReference type="PANTHER" id="PTHR12649:SF11">
    <property type="entry name" value="PEPTIDYL-TRNA HYDROLASE 2, MITOCHONDRIAL"/>
    <property type="match status" value="1"/>
</dbReference>
<organism evidence="6 7">
    <name type="scientific">Thanatephorus cucumeris (strain AG1-IA)</name>
    <name type="common">Rice sheath blight fungus</name>
    <name type="synonym">Rhizoctonia solani</name>
    <dbReference type="NCBI Taxonomy" id="983506"/>
    <lineage>
        <taxon>Eukaryota</taxon>
        <taxon>Fungi</taxon>
        <taxon>Dikarya</taxon>
        <taxon>Basidiomycota</taxon>
        <taxon>Agaricomycotina</taxon>
        <taxon>Agaricomycetes</taxon>
        <taxon>Cantharellales</taxon>
        <taxon>Ceratobasidiaceae</taxon>
        <taxon>Rhizoctonia</taxon>
        <taxon>Rhizoctonia solani AG-1</taxon>
    </lineage>
</organism>
<evidence type="ECO:0000256" key="2">
    <source>
        <dbReference type="ARBA" id="ARBA00022801"/>
    </source>
</evidence>
<proteinExistence type="inferred from homology"/>
<dbReference type="GO" id="GO:0004045">
    <property type="term" value="F:peptidyl-tRNA hydrolase activity"/>
    <property type="evidence" value="ECO:0007669"/>
    <property type="project" value="UniProtKB-EC"/>
</dbReference>
<evidence type="ECO:0000256" key="4">
    <source>
        <dbReference type="ARBA" id="ARBA00048707"/>
    </source>
</evidence>
<dbReference type="HOGENOM" id="CLU_073661_0_3_1"/>
<feature type="region of interest" description="Disordered" evidence="5">
    <location>
        <begin position="31"/>
        <end position="58"/>
    </location>
</feature>
<feature type="compositionally biased region" description="Acidic residues" evidence="5">
    <location>
        <begin position="46"/>
        <end position="57"/>
    </location>
</feature>
<evidence type="ECO:0000313" key="7">
    <source>
        <dbReference type="Proteomes" id="UP000011668"/>
    </source>
</evidence>
<dbReference type="Gene3D" id="3.40.1490.10">
    <property type="entry name" value="Bit1"/>
    <property type="match status" value="1"/>
</dbReference>
<keyword evidence="2" id="KW-0378">Hydrolase</keyword>
<dbReference type="GO" id="GO:0005829">
    <property type="term" value="C:cytosol"/>
    <property type="evidence" value="ECO:0007669"/>
    <property type="project" value="TreeGrafter"/>
</dbReference>
<comment type="catalytic activity">
    <reaction evidence="4">
        <text>an N-acyl-L-alpha-aminoacyl-tRNA + H2O = an N-acyl-L-amino acid + a tRNA + H(+)</text>
        <dbReference type="Rhea" id="RHEA:54448"/>
        <dbReference type="Rhea" id="RHEA-COMP:10123"/>
        <dbReference type="Rhea" id="RHEA-COMP:13883"/>
        <dbReference type="ChEBI" id="CHEBI:15377"/>
        <dbReference type="ChEBI" id="CHEBI:15378"/>
        <dbReference type="ChEBI" id="CHEBI:59874"/>
        <dbReference type="ChEBI" id="CHEBI:78442"/>
        <dbReference type="ChEBI" id="CHEBI:138191"/>
        <dbReference type="EC" id="3.1.1.29"/>
    </reaction>
</comment>
<dbReference type="EC" id="3.1.1.29" evidence="1"/>
<dbReference type="InterPro" id="IPR023476">
    <property type="entry name" value="Pep_tRNA_hydro_II_dom_sf"/>
</dbReference>
<name>L8X724_THACA</name>
<dbReference type="STRING" id="983506.L8X724"/>
<dbReference type="Proteomes" id="UP000011668">
    <property type="component" value="Unassembled WGS sequence"/>
</dbReference>
<dbReference type="AlphaFoldDB" id="L8X724"/>
<dbReference type="Pfam" id="PF01981">
    <property type="entry name" value="PTH2"/>
    <property type="match status" value="1"/>
</dbReference>
<gene>
    <name evidence="6" type="ORF">AG1IA_01052</name>
</gene>
<evidence type="ECO:0000256" key="1">
    <source>
        <dbReference type="ARBA" id="ARBA00013260"/>
    </source>
</evidence>
<reference evidence="6 7" key="1">
    <citation type="journal article" date="2013" name="Nat. Commun.">
        <title>The evolution and pathogenic mechanisms of the rice sheath blight pathogen.</title>
        <authorList>
            <person name="Zheng A."/>
            <person name="Lin R."/>
            <person name="Xu L."/>
            <person name="Qin P."/>
            <person name="Tang C."/>
            <person name="Ai P."/>
            <person name="Zhang D."/>
            <person name="Liu Y."/>
            <person name="Sun Z."/>
            <person name="Feng H."/>
            <person name="Wang Y."/>
            <person name="Chen Y."/>
            <person name="Liang X."/>
            <person name="Fu R."/>
            <person name="Li Q."/>
            <person name="Zhang J."/>
            <person name="Yu X."/>
            <person name="Xie Z."/>
            <person name="Ding L."/>
            <person name="Guan P."/>
            <person name="Tang J."/>
            <person name="Liang Y."/>
            <person name="Wang S."/>
            <person name="Deng Q."/>
            <person name="Li S."/>
            <person name="Zhu J."/>
            <person name="Wang L."/>
            <person name="Liu H."/>
            <person name="Li P."/>
        </authorList>
    </citation>
    <scope>NUCLEOTIDE SEQUENCE [LARGE SCALE GENOMIC DNA]</scope>
    <source>
        <strain evidence="7">AG-1 IA</strain>
    </source>
</reference>
<dbReference type="EMBL" id="AFRT01000247">
    <property type="protein sequence ID" value="ELU44897.1"/>
    <property type="molecule type" value="Genomic_DNA"/>
</dbReference>
<dbReference type="PANTHER" id="PTHR12649">
    <property type="entry name" value="PEPTIDYL-TRNA HYDROLASE 2"/>
    <property type="match status" value="1"/>
</dbReference>
<comment type="similarity">
    <text evidence="3">Belongs to the PTH2 family.</text>
</comment>
<protein>
    <recommendedName>
        <fullName evidence="1">peptidyl-tRNA hydrolase</fullName>
        <ecNumber evidence="1">3.1.1.29</ecNumber>
    </recommendedName>
</protein>
<evidence type="ECO:0000256" key="3">
    <source>
        <dbReference type="ARBA" id="ARBA00038050"/>
    </source>
</evidence>
<accession>L8X724</accession>
<dbReference type="SUPFAM" id="SSF102462">
    <property type="entry name" value="Peptidyl-tRNA hydrolase II"/>
    <property type="match status" value="1"/>
</dbReference>
<sequence length="190" mass="19677">MSSNTQVAVALVSATIGYWVGVGSSLKYTNVTPKQSPAPSIKGEGSDNEESDEEEHDDTNLGEIKAGLMEECKLVGGLPWNDQGKDCCSMRPQPCDLGVLQSHICGESSVASSLGAIRAAQNCVEMRFGGGATVVTSNGTKPQPLCEIYSGCCSGRTQIAAGSRTVLGIGPVMSGPVSLINQVTGKLKLL</sequence>
<dbReference type="OrthoDB" id="1733656at2759"/>